<evidence type="ECO:0000256" key="3">
    <source>
        <dbReference type="PROSITE-ProRule" id="PRU00221"/>
    </source>
</evidence>
<dbReference type="GeneID" id="8861490"/>
<dbReference type="EMBL" id="GG738852">
    <property type="protein sequence ID" value="EFC48089.1"/>
    <property type="molecule type" value="Genomic_DNA"/>
</dbReference>
<dbReference type="KEGG" id="ngr:NAEGRDRAFT_63777"/>
<proteinExistence type="predicted"/>
<dbReference type="PROSITE" id="PS00678">
    <property type="entry name" value="WD_REPEATS_1"/>
    <property type="match status" value="1"/>
</dbReference>
<evidence type="ECO:0000256" key="2">
    <source>
        <dbReference type="ARBA" id="ARBA00022737"/>
    </source>
</evidence>
<dbReference type="OrthoDB" id="5591786at2759"/>
<feature type="repeat" description="WD" evidence="3">
    <location>
        <begin position="167"/>
        <end position="207"/>
    </location>
</feature>
<evidence type="ECO:0000313" key="4">
    <source>
        <dbReference type="EMBL" id="EFC48089.1"/>
    </source>
</evidence>
<dbReference type="VEuPathDB" id="AmoebaDB:NAEGRDRAFT_63777"/>
<keyword evidence="1 3" id="KW-0853">WD repeat</keyword>
<keyword evidence="2" id="KW-0677">Repeat</keyword>
<dbReference type="InterPro" id="IPR036322">
    <property type="entry name" value="WD40_repeat_dom_sf"/>
</dbReference>
<name>D2V5C9_NAEGR</name>
<dbReference type="InParanoid" id="D2V5C9"/>
<dbReference type="OMA" id="NSHESTW"/>
<organism evidence="5">
    <name type="scientific">Naegleria gruberi</name>
    <name type="common">Amoeba</name>
    <dbReference type="NCBI Taxonomy" id="5762"/>
    <lineage>
        <taxon>Eukaryota</taxon>
        <taxon>Discoba</taxon>
        <taxon>Heterolobosea</taxon>
        <taxon>Tetramitia</taxon>
        <taxon>Eutetramitia</taxon>
        <taxon>Vahlkampfiidae</taxon>
        <taxon>Naegleria</taxon>
    </lineage>
</organism>
<gene>
    <name evidence="4" type="ORF">NAEGRDRAFT_63777</name>
</gene>
<dbReference type="AlphaFoldDB" id="D2V5C9"/>
<evidence type="ECO:0000313" key="5">
    <source>
        <dbReference type="Proteomes" id="UP000006671"/>
    </source>
</evidence>
<dbReference type="SUPFAM" id="SSF50978">
    <property type="entry name" value="WD40 repeat-like"/>
    <property type="match status" value="1"/>
</dbReference>
<keyword evidence="5" id="KW-1185">Reference proteome</keyword>
<dbReference type="Gene3D" id="2.130.10.10">
    <property type="entry name" value="YVTN repeat-like/Quinoprotein amine dehydrogenase"/>
    <property type="match status" value="1"/>
</dbReference>
<dbReference type="InterPro" id="IPR019775">
    <property type="entry name" value="WD40_repeat_CS"/>
</dbReference>
<dbReference type="Proteomes" id="UP000006671">
    <property type="component" value="Unassembled WGS sequence"/>
</dbReference>
<accession>D2V5C9</accession>
<sequence>MTDLTTSDYELNLYKLNCVEAFYPYLIVGCKKHLIIYQIQVGNINSARENVSYKHLMTHKLESEINYMTKSDHDKIFIVGEKGMTRMLIKTSIIEESEGNLITEQSNSSNSLVRLEKLGLKLINLYQNRNESTWSISYFGGVWVLGDNSHVIKIHLPNFDQKEPFTLIGHKHNLPHLNLYSTSRLLSCSIDQSCKVWDVEERKILYSHDFDECFEMSSNEHIQKTSETCSDIFIIGTQNYIYLLNDTLDTVLFKIFYKPFRGLSHIPQYIYESLDRVSVCRVIPKYNLVLIAKQNDNKVILFRLVHSIHSGEVKTEVNSTSENSSTIIAPPPLNEHCYSLIPITCLPSAQTQNQCIIGTTYDEVLDRIFIQCLDGQVFVYDLNLIISPLTTTCIDNIIV</sequence>
<dbReference type="RefSeq" id="XP_002680833.1">
    <property type="nucleotide sequence ID" value="XM_002680787.1"/>
</dbReference>
<dbReference type="InterPro" id="IPR001680">
    <property type="entry name" value="WD40_rpt"/>
</dbReference>
<protein>
    <submittedName>
        <fullName evidence="4">Predicted protein</fullName>
    </submittedName>
</protein>
<dbReference type="PROSITE" id="PS50082">
    <property type="entry name" value="WD_REPEATS_2"/>
    <property type="match status" value="1"/>
</dbReference>
<dbReference type="InterPro" id="IPR015943">
    <property type="entry name" value="WD40/YVTN_repeat-like_dom_sf"/>
</dbReference>
<evidence type="ECO:0000256" key="1">
    <source>
        <dbReference type="ARBA" id="ARBA00022574"/>
    </source>
</evidence>
<reference evidence="4 5" key="1">
    <citation type="journal article" date="2010" name="Cell">
        <title>The genome of Naegleria gruberi illuminates early eukaryotic versatility.</title>
        <authorList>
            <person name="Fritz-Laylin L.K."/>
            <person name="Prochnik S.E."/>
            <person name="Ginger M.L."/>
            <person name="Dacks J.B."/>
            <person name="Carpenter M.L."/>
            <person name="Field M.C."/>
            <person name="Kuo A."/>
            <person name="Paredez A."/>
            <person name="Chapman J."/>
            <person name="Pham J."/>
            <person name="Shu S."/>
            <person name="Neupane R."/>
            <person name="Cipriano M."/>
            <person name="Mancuso J."/>
            <person name="Tu H."/>
            <person name="Salamov A."/>
            <person name="Lindquist E."/>
            <person name="Shapiro H."/>
            <person name="Lucas S."/>
            <person name="Grigoriev I.V."/>
            <person name="Cande W.Z."/>
            <person name="Fulton C."/>
            <person name="Rokhsar D.S."/>
            <person name="Dawson S.C."/>
        </authorList>
    </citation>
    <scope>NUCLEOTIDE SEQUENCE [LARGE SCALE GENOMIC DNA]</scope>
    <source>
        <strain evidence="4 5">NEG-M</strain>
    </source>
</reference>